<gene>
    <name evidence="3" type="ORF">STAS_31178</name>
</gene>
<feature type="transmembrane region" description="Helical" evidence="2">
    <location>
        <begin position="88"/>
        <end position="110"/>
    </location>
</feature>
<dbReference type="EMBL" id="BKCP01010626">
    <property type="protein sequence ID" value="GER53639.1"/>
    <property type="molecule type" value="Genomic_DNA"/>
</dbReference>
<name>A0A5A7R7Y2_STRAF</name>
<evidence type="ECO:0000313" key="4">
    <source>
        <dbReference type="Proteomes" id="UP000325081"/>
    </source>
</evidence>
<evidence type="ECO:0000313" key="3">
    <source>
        <dbReference type="EMBL" id="GER53639.1"/>
    </source>
</evidence>
<evidence type="ECO:0000256" key="2">
    <source>
        <dbReference type="SAM" id="Phobius"/>
    </source>
</evidence>
<dbReference type="Proteomes" id="UP000325081">
    <property type="component" value="Unassembled WGS sequence"/>
</dbReference>
<feature type="region of interest" description="Disordered" evidence="1">
    <location>
        <begin position="1"/>
        <end position="23"/>
    </location>
</feature>
<accession>A0A5A7R7Y2</accession>
<feature type="compositionally biased region" description="Polar residues" evidence="1">
    <location>
        <begin position="9"/>
        <end position="20"/>
    </location>
</feature>
<reference evidence="4" key="1">
    <citation type="journal article" date="2019" name="Curr. Biol.">
        <title>Genome Sequence of Striga asiatica Provides Insight into the Evolution of Plant Parasitism.</title>
        <authorList>
            <person name="Yoshida S."/>
            <person name="Kim S."/>
            <person name="Wafula E.K."/>
            <person name="Tanskanen J."/>
            <person name="Kim Y.M."/>
            <person name="Honaas L."/>
            <person name="Yang Z."/>
            <person name="Spallek T."/>
            <person name="Conn C.E."/>
            <person name="Ichihashi Y."/>
            <person name="Cheong K."/>
            <person name="Cui S."/>
            <person name="Der J.P."/>
            <person name="Gundlach H."/>
            <person name="Jiao Y."/>
            <person name="Hori C."/>
            <person name="Ishida J.K."/>
            <person name="Kasahara H."/>
            <person name="Kiba T."/>
            <person name="Kim M.S."/>
            <person name="Koo N."/>
            <person name="Laohavisit A."/>
            <person name="Lee Y.H."/>
            <person name="Lumba S."/>
            <person name="McCourt P."/>
            <person name="Mortimer J.C."/>
            <person name="Mutuku J.M."/>
            <person name="Nomura T."/>
            <person name="Sasaki-Sekimoto Y."/>
            <person name="Seto Y."/>
            <person name="Wang Y."/>
            <person name="Wakatake T."/>
            <person name="Sakakibara H."/>
            <person name="Demura T."/>
            <person name="Yamaguchi S."/>
            <person name="Yoneyama K."/>
            <person name="Manabe R.I."/>
            <person name="Nelson D.C."/>
            <person name="Schulman A.H."/>
            <person name="Timko M.P."/>
            <person name="dePamphilis C.W."/>
            <person name="Choi D."/>
            <person name="Shirasu K."/>
        </authorList>
    </citation>
    <scope>NUCLEOTIDE SEQUENCE [LARGE SCALE GENOMIC DNA]</scope>
    <source>
        <strain evidence="4">cv. UVA1</strain>
    </source>
</reference>
<keyword evidence="2" id="KW-0472">Membrane</keyword>
<comment type="caution">
    <text evidence="3">The sequence shown here is derived from an EMBL/GenBank/DDBJ whole genome shotgun (WGS) entry which is preliminary data.</text>
</comment>
<dbReference type="AlphaFoldDB" id="A0A5A7R7Y2"/>
<keyword evidence="2" id="KW-1133">Transmembrane helix</keyword>
<dbReference type="OrthoDB" id="264603at2759"/>
<organism evidence="3 4">
    <name type="scientific">Striga asiatica</name>
    <name type="common">Asiatic witchweed</name>
    <name type="synonym">Buchnera asiatica</name>
    <dbReference type="NCBI Taxonomy" id="4170"/>
    <lineage>
        <taxon>Eukaryota</taxon>
        <taxon>Viridiplantae</taxon>
        <taxon>Streptophyta</taxon>
        <taxon>Embryophyta</taxon>
        <taxon>Tracheophyta</taxon>
        <taxon>Spermatophyta</taxon>
        <taxon>Magnoliopsida</taxon>
        <taxon>eudicotyledons</taxon>
        <taxon>Gunneridae</taxon>
        <taxon>Pentapetalae</taxon>
        <taxon>asterids</taxon>
        <taxon>lamiids</taxon>
        <taxon>Lamiales</taxon>
        <taxon>Orobanchaceae</taxon>
        <taxon>Buchnereae</taxon>
        <taxon>Striga</taxon>
    </lineage>
</organism>
<evidence type="ECO:0000256" key="1">
    <source>
        <dbReference type="SAM" id="MobiDB-lite"/>
    </source>
</evidence>
<keyword evidence="4" id="KW-1185">Reference proteome</keyword>
<keyword evidence="2" id="KW-0812">Transmembrane</keyword>
<proteinExistence type="predicted"/>
<protein>
    <submittedName>
        <fullName evidence="3">Vesicle-associated protein 1-2</fullName>
    </submittedName>
</protein>
<sequence length="191" mass="21067">MKPRKKPSSTRTRPTASGSRLRSDKEMGFVSYINLAEDEPAAAQCENRAVNATNAAAGIACEENSLLKDYVTEKGECLHFLARENKQLLLYPEFLFFFLLMVGSLSNIGFEILAQIGKHGASIAIMCHRKAVIDDAVSALKFLHIPFNKESGNQVDECKLKVVYVACPGSVERGFTSKGLCIGQWKHEVNL</sequence>